<dbReference type="EC" id="3.5.4.9" evidence="11"/>
<comment type="subunit">
    <text evidence="11">Homodimer.</text>
</comment>
<comment type="caution">
    <text evidence="11">Lacks conserved residue(s) required for the propagation of feature annotation.</text>
</comment>
<protein>
    <recommendedName>
        <fullName evidence="11">Bifunctional protein FolD</fullName>
    </recommendedName>
    <domain>
        <recommendedName>
            <fullName evidence="11">Methylenetetrahydrofolate dehydrogenase</fullName>
            <ecNumber evidence="11">1.5.1.5</ecNumber>
        </recommendedName>
    </domain>
    <domain>
        <recommendedName>
            <fullName evidence="11">Methenyltetrahydrofolate cyclohydrolase</fullName>
            <ecNumber evidence="11">3.5.4.9</ecNumber>
        </recommendedName>
    </domain>
</protein>
<dbReference type="SUPFAM" id="SSF53223">
    <property type="entry name" value="Aminoacid dehydrogenase-like, N-terminal domain"/>
    <property type="match status" value="1"/>
</dbReference>
<keyword evidence="4 11" id="KW-0658">Purine biosynthesis</keyword>
<dbReference type="CDD" id="cd01080">
    <property type="entry name" value="NAD_bind_m-THF_DH_Cyclohyd"/>
    <property type="match status" value="1"/>
</dbReference>
<dbReference type="GO" id="GO:0005829">
    <property type="term" value="C:cytosol"/>
    <property type="evidence" value="ECO:0007669"/>
    <property type="project" value="TreeGrafter"/>
</dbReference>
<dbReference type="PRINTS" id="PR00085">
    <property type="entry name" value="THFDHDRGNASE"/>
</dbReference>
<evidence type="ECO:0000256" key="4">
    <source>
        <dbReference type="ARBA" id="ARBA00022755"/>
    </source>
</evidence>
<keyword evidence="9 11" id="KW-0486">Methionine biosynthesis</keyword>
<dbReference type="GO" id="GO:0004477">
    <property type="term" value="F:methenyltetrahydrofolate cyclohydrolase activity"/>
    <property type="evidence" value="ECO:0007669"/>
    <property type="project" value="UniProtKB-UniRule"/>
</dbReference>
<evidence type="ECO:0000259" key="13">
    <source>
        <dbReference type="Pfam" id="PF02882"/>
    </source>
</evidence>
<dbReference type="AlphaFoldDB" id="A0AAE3VAA5"/>
<dbReference type="PANTHER" id="PTHR48099">
    <property type="entry name" value="C-1-TETRAHYDROFOLATE SYNTHASE, CYTOPLASMIC-RELATED"/>
    <property type="match status" value="1"/>
</dbReference>
<evidence type="ECO:0000256" key="9">
    <source>
        <dbReference type="ARBA" id="ARBA00023167"/>
    </source>
</evidence>
<keyword evidence="2 11" id="KW-0554">One-carbon metabolism</keyword>
<name>A0AAE3VAA5_9FIRM</name>
<dbReference type="GO" id="GO:0009086">
    <property type="term" value="P:methionine biosynthetic process"/>
    <property type="evidence" value="ECO:0007669"/>
    <property type="project" value="UniProtKB-KW"/>
</dbReference>
<keyword evidence="7 11" id="KW-0560">Oxidoreductase</keyword>
<organism evidence="14 15">
    <name type="scientific">Moryella indoligenes</name>
    <dbReference type="NCBI Taxonomy" id="371674"/>
    <lineage>
        <taxon>Bacteria</taxon>
        <taxon>Bacillati</taxon>
        <taxon>Bacillota</taxon>
        <taxon>Clostridia</taxon>
        <taxon>Lachnospirales</taxon>
        <taxon>Lachnospiraceae</taxon>
        <taxon>Moryella</taxon>
    </lineage>
</organism>
<dbReference type="EC" id="1.5.1.5" evidence="11"/>
<comment type="pathway">
    <text evidence="1 11">One-carbon metabolism; tetrahydrofolate interconversion.</text>
</comment>
<dbReference type="InterPro" id="IPR036291">
    <property type="entry name" value="NAD(P)-bd_dom_sf"/>
</dbReference>
<dbReference type="InterPro" id="IPR020631">
    <property type="entry name" value="THF_DH/CycHdrlase_NAD-bd_dom"/>
</dbReference>
<dbReference type="HAMAP" id="MF_01576">
    <property type="entry name" value="THF_DHG_CYH"/>
    <property type="match status" value="1"/>
</dbReference>
<comment type="catalytic activity">
    <reaction evidence="11">
        <text>(6R)-5,10-methenyltetrahydrofolate + H2O = (6R)-10-formyltetrahydrofolate + H(+)</text>
        <dbReference type="Rhea" id="RHEA:23700"/>
        <dbReference type="ChEBI" id="CHEBI:15377"/>
        <dbReference type="ChEBI" id="CHEBI:15378"/>
        <dbReference type="ChEBI" id="CHEBI:57455"/>
        <dbReference type="ChEBI" id="CHEBI:195366"/>
        <dbReference type="EC" id="3.5.4.9"/>
    </reaction>
</comment>
<evidence type="ECO:0000259" key="12">
    <source>
        <dbReference type="Pfam" id="PF00763"/>
    </source>
</evidence>
<comment type="function">
    <text evidence="11">Catalyzes the oxidation of 5,10-methylenetetrahydrofolate to 5,10-methenyltetrahydrofolate and then the hydrolysis of 5,10-methenyltetrahydrofolate to 10-formyltetrahydrofolate.</text>
</comment>
<evidence type="ECO:0000256" key="11">
    <source>
        <dbReference type="HAMAP-Rule" id="MF_01576"/>
    </source>
</evidence>
<feature type="binding site" evidence="11">
    <location>
        <position position="228"/>
    </location>
    <ligand>
        <name>NADP(+)</name>
        <dbReference type="ChEBI" id="CHEBI:58349"/>
    </ligand>
</feature>
<evidence type="ECO:0000256" key="2">
    <source>
        <dbReference type="ARBA" id="ARBA00022563"/>
    </source>
</evidence>
<dbReference type="GO" id="GO:0004488">
    <property type="term" value="F:methylenetetrahydrofolate dehydrogenase (NADP+) activity"/>
    <property type="evidence" value="ECO:0007669"/>
    <property type="project" value="UniProtKB-UniRule"/>
</dbReference>
<feature type="domain" description="Tetrahydrofolate dehydrogenase/cyclohydrolase catalytic" evidence="12">
    <location>
        <begin position="5"/>
        <end position="116"/>
    </location>
</feature>
<evidence type="ECO:0000256" key="7">
    <source>
        <dbReference type="ARBA" id="ARBA00023002"/>
    </source>
</evidence>
<comment type="catalytic activity">
    <reaction evidence="11">
        <text>(6R)-5,10-methylene-5,6,7,8-tetrahydrofolate + NADP(+) = (6R)-5,10-methenyltetrahydrofolate + NADPH</text>
        <dbReference type="Rhea" id="RHEA:22812"/>
        <dbReference type="ChEBI" id="CHEBI:15636"/>
        <dbReference type="ChEBI" id="CHEBI:57455"/>
        <dbReference type="ChEBI" id="CHEBI:57783"/>
        <dbReference type="ChEBI" id="CHEBI:58349"/>
        <dbReference type="EC" id="1.5.1.5"/>
    </reaction>
</comment>
<dbReference type="Gene3D" id="3.40.50.720">
    <property type="entry name" value="NAD(P)-binding Rossmann-like Domain"/>
    <property type="match status" value="1"/>
</dbReference>
<evidence type="ECO:0000256" key="3">
    <source>
        <dbReference type="ARBA" id="ARBA00022605"/>
    </source>
</evidence>
<dbReference type="GO" id="GO:0006164">
    <property type="term" value="P:purine nucleotide biosynthetic process"/>
    <property type="evidence" value="ECO:0007669"/>
    <property type="project" value="UniProtKB-KW"/>
</dbReference>
<dbReference type="RefSeq" id="WP_307254201.1">
    <property type="nucleotide sequence ID" value="NZ_JAUSTO010000006.1"/>
</dbReference>
<dbReference type="PANTHER" id="PTHR48099:SF5">
    <property type="entry name" value="C-1-TETRAHYDROFOLATE SYNTHASE, CYTOPLASMIC"/>
    <property type="match status" value="1"/>
</dbReference>
<evidence type="ECO:0000256" key="10">
    <source>
        <dbReference type="ARBA" id="ARBA00023268"/>
    </source>
</evidence>
<keyword evidence="15" id="KW-1185">Reference proteome</keyword>
<dbReference type="EMBL" id="JAUSTO010000006">
    <property type="protein sequence ID" value="MDQ0152505.1"/>
    <property type="molecule type" value="Genomic_DNA"/>
</dbReference>
<dbReference type="Gene3D" id="3.40.50.10860">
    <property type="entry name" value="Leucine Dehydrogenase, chain A, domain 1"/>
    <property type="match status" value="1"/>
</dbReference>
<dbReference type="Pfam" id="PF02882">
    <property type="entry name" value="THF_DHG_CYH_C"/>
    <property type="match status" value="1"/>
</dbReference>
<evidence type="ECO:0000256" key="8">
    <source>
        <dbReference type="ARBA" id="ARBA00023102"/>
    </source>
</evidence>
<dbReference type="GO" id="GO:0035999">
    <property type="term" value="P:tetrahydrofolate interconversion"/>
    <property type="evidence" value="ECO:0007669"/>
    <property type="project" value="UniProtKB-UniRule"/>
</dbReference>
<dbReference type="GO" id="GO:0000105">
    <property type="term" value="P:L-histidine biosynthetic process"/>
    <property type="evidence" value="ECO:0007669"/>
    <property type="project" value="UniProtKB-KW"/>
</dbReference>
<accession>A0AAE3VAA5</accession>
<reference evidence="14" key="1">
    <citation type="submission" date="2023-07" db="EMBL/GenBank/DDBJ databases">
        <title>Genomic Encyclopedia of Type Strains, Phase IV (KMG-IV): sequencing the most valuable type-strain genomes for metagenomic binning, comparative biology and taxonomic classification.</title>
        <authorList>
            <person name="Goeker M."/>
        </authorList>
    </citation>
    <scope>NUCLEOTIDE SEQUENCE</scope>
    <source>
        <strain evidence="14">DSM 19659</strain>
    </source>
</reference>
<evidence type="ECO:0000313" key="15">
    <source>
        <dbReference type="Proteomes" id="UP001241537"/>
    </source>
</evidence>
<evidence type="ECO:0000256" key="6">
    <source>
        <dbReference type="ARBA" id="ARBA00022857"/>
    </source>
</evidence>
<dbReference type="InterPro" id="IPR000672">
    <property type="entry name" value="THF_DH/CycHdrlase"/>
</dbReference>
<evidence type="ECO:0000313" key="14">
    <source>
        <dbReference type="EMBL" id="MDQ0152505.1"/>
    </source>
</evidence>
<dbReference type="SUPFAM" id="SSF51735">
    <property type="entry name" value="NAD(P)-binding Rossmann-fold domains"/>
    <property type="match status" value="1"/>
</dbReference>
<keyword evidence="5 11" id="KW-0378">Hydrolase</keyword>
<dbReference type="InterPro" id="IPR020630">
    <property type="entry name" value="THF_DH/CycHdrlase_cat_dom"/>
</dbReference>
<dbReference type="Proteomes" id="UP001241537">
    <property type="component" value="Unassembled WGS sequence"/>
</dbReference>
<keyword evidence="6 11" id="KW-0521">NADP</keyword>
<evidence type="ECO:0000256" key="1">
    <source>
        <dbReference type="ARBA" id="ARBA00004777"/>
    </source>
</evidence>
<comment type="similarity">
    <text evidence="11">Belongs to the tetrahydrofolate dehydrogenase/cyclohydrolase family.</text>
</comment>
<sequence length="289" mass="31168">MERLLGKKVSASIRAEAEKLLAELSGYVPTLAIVRVGERGDQIAYERGAEHRMERFGLKTRKFIFPEDVSEEVFFQAFREINKNPEIDGILLLKPLPEQLSTKRAEEEIDPEKDLDGISPVNIARVFAGEAAGFAPCTAEAAIETLKTYDIPIKGRRAVVVGRSLVVGRTLAMLFLKENATVTICHTQTAQLPEECRKAQILAVAAGRAGLIGADCVSEGCTVIDIGINARADGSLCGDVDMAAIEDRAAGVTPVPGGIGAVTTAVLAKHLLVAALRRRQLLQKTEIRL</sequence>
<feature type="binding site" evidence="11">
    <location>
        <begin position="162"/>
        <end position="164"/>
    </location>
    <ligand>
        <name>NADP(+)</name>
        <dbReference type="ChEBI" id="CHEBI:58349"/>
    </ligand>
</feature>
<keyword evidence="8 11" id="KW-0368">Histidine biosynthesis</keyword>
<comment type="caution">
    <text evidence="14">The sequence shown here is derived from an EMBL/GenBank/DDBJ whole genome shotgun (WGS) entry which is preliminary data.</text>
</comment>
<dbReference type="Pfam" id="PF00763">
    <property type="entry name" value="THF_DHG_CYH"/>
    <property type="match status" value="1"/>
</dbReference>
<keyword evidence="3 11" id="KW-0028">Amino-acid biosynthesis</keyword>
<keyword evidence="10 11" id="KW-0511">Multifunctional enzyme</keyword>
<dbReference type="InterPro" id="IPR046346">
    <property type="entry name" value="Aminoacid_DH-like_N_sf"/>
</dbReference>
<feature type="domain" description="Tetrahydrofolate dehydrogenase/cyclohydrolase NAD(P)-binding" evidence="13">
    <location>
        <begin position="136"/>
        <end position="277"/>
    </location>
</feature>
<evidence type="ECO:0000256" key="5">
    <source>
        <dbReference type="ARBA" id="ARBA00022801"/>
    </source>
</evidence>
<proteinExistence type="inferred from homology"/>
<gene>
    <name evidence="11" type="primary">folD</name>
    <name evidence="14" type="ORF">J2S20_001197</name>
</gene>